<dbReference type="RefSeq" id="XP_020019923.1">
    <property type="nucleotide sequence ID" value="XM_020164334.1"/>
</dbReference>
<reference evidence="2" key="1">
    <citation type="submission" date="2025-08" db="UniProtKB">
        <authorList>
            <consortium name="RefSeq"/>
        </authorList>
    </citation>
    <scope>IDENTIFICATION</scope>
    <source>
        <tissue evidence="2">Leukocyte</tissue>
    </source>
</reference>
<dbReference type="GO" id="GO:0008017">
    <property type="term" value="F:microtubule binding"/>
    <property type="evidence" value="ECO:0007669"/>
    <property type="project" value="InterPro"/>
</dbReference>
<dbReference type="GO" id="GO:0034453">
    <property type="term" value="P:microtubule anchoring"/>
    <property type="evidence" value="ECO:0007669"/>
    <property type="project" value="InterPro"/>
</dbReference>
<evidence type="ECO:0000313" key="2">
    <source>
        <dbReference type="RefSeq" id="XP_020019923.1"/>
    </source>
</evidence>
<gene>
    <name evidence="2" type="primary">LOC109686815</name>
</gene>
<feature type="compositionally biased region" description="Basic and acidic residues" evidence="1">
    <location>
        <begin position="221"/>
        <end position="230"/>
    </location>
</feature>
<dbReference type="AlphaFoldDB" id="A0A8B7UK21"/>
<dbReference type="InterPro" id="IPR028750">
    <property type="entry name" value="CEP350/CC187"/>
</dbReference>
<proteinExistence type="predicted"/>
<feature type="compositionally biased region" description="Polar residues" evidence="1">
    <location>
        <begin position="14"/>
        <end position="25"/>
    </location>
</feature>
<feature type="region of interest" description="Disordered" evidence="1">
    <location>
        <begin position="1"/>
        <end position="25"/>
    </location>
</feature>
<dbReference type="KEGG" id="ccan:109686815"/>
<name>A0A8B7UK21_CASCN</name>
<dbReference type="PANTHER" id="PTHR13958:SF4">
    <property type="entry name" value="CENTROSOME-ASSOCIATED PROTEIN 350"/>
    <property type="match status" value="1"/>
</dbReference>
<dbReference type="OrthoDB" id="306254at2759"/>
<evidence type="ECO:0000256" key="1">
    <source>
        <dbReference type="SAM" id="MobiDB-lite"/>
    </source>
</evidence>
<dbReference type="GO" id="GO:0005813">
    <property type="term" value="C:centrosome"/>
    <property type="evidence" value="ECO:0007669"/>
    <property type="project" value="InterPro"/>
</dbReference>
<feature type="region of interest" description="Disordered" evidence="1">
    <location>
        <begin position="83"/>
        <end position="107"/>
    </location>
</feature>
<feature type="region of interest" description="Disordered" evidence="1">
    <location>
        <begin position="221"/>
        <end position="242"/>
    </location>
</feature>
<organism evidence="2">
    <name type="scientific">Castor canadensis</name>
    <name type="common">American beaver</name>
    <dbReference type="NCBI Taxonomy" id="51338"/>
    <lineage>
        <taxon>Eukaryota</taxon>
        <taxon>Metazoa</taxon>
        <taxon>Chordata</taxon>
        <taxon>Craniata</taxon>
        <taxon>Vertebrata</taxon>
        <taxon>Euteleostomi</taxon>
        <taxon>Mammalia</taxon>
        <taxon>Eutheria</taxon>
        <taxon>Euarchontoglires</taxon>
        <taxon>Glires</taxon>
        <taxon>Rodentia</taxon>
        <taxon>Castorimorpha</taxon>
        <taxon>Castoridae</taxon>
        <taxon>Castor</taxon>
    </lineage>
</organism>
<feature type="compositionally biased region" description="Polar residues" evidence="1">
    <location>
        <begin position="231"/>
        <end position="241"/>
    </location>
</feature>
<accession>A0A8B7UK21</accession>
<sequence>MRSSKSKEVPLLNPRNSQSKDTVQDMTATWDALSQTKAALRHIENKLEVTPTSTAVFDSVMDVKKSSASATRKISRKDGRYLDDSWVNAPTSKSSKSRKEKSRSPLRATTLESNVKKNNHVEFRDPLVSYREIHGTPSNLSPSHLESKHVYCIDVNEEKVESGNRMIHNREERNLHCCDFESSQSSVINDTVVRFLNDRPAIDSLHSSECLIKMGAPVRTEEEMPNRAKGNENNSKPSVNNMGHDVDPKVLRLTDSSPSSTSTCNSQRLDILKRRQHDVKLEKLKERIRKQWEHSEEINGRGQNLGHIDHPVMVFNADSSVTAKVRKVATAPPAPTYKGL</sequence>
<dbReference type="PANTHER" id="PTHR13958">
    <property type="entry name" value="CENTROSOME-ASSOCIATED PROTEIN 350"/>
    <property type="match status" value="1"/>
</dbReference>
<protein>
    <submittedName>
        <fullName evidence="2">Centrosome-associated protein 350-like isoform X1</fullName>
    </submittedName>
</protein>